<dbReference type="Gene3D" id="3.40.50.720">
    <property type="entry name" value="NAD(P)-binding Rossmann-like Domain"/>
    <property type="match status" value="1"/>
</dbReference>
<evidence type="ECO:0000256" key="1">
    <source>
        <dbReference type="ARBA" id="ARBA00006484"/>
    </source>
</evidence>
<accession>H0ESP1</accession>
<keyword evidence="5" id="KW-1185">Reference proteome</keyword>
<protein>
    <submittedName>
        <fullName evidence="4">Uncharacterized protein</fullName>
    </submittedName>
</protein>
<evidence type="ECO:0000313" key="4">
    <source>
        <dbReference type="EMBL" id="EHK98433.1"/>
    </source>
</evidence>
<dbReference type="InterPro" id="IPR052178">
    <property type="entry name" value="Sec_Metab_Biosynth_SDR"/>
</dbReference>
<evidence type="ECO:0000313" key="5">
    <source>
        <dbReference type="Proteomes" id="UP000005446"/>
    </source>
</evidence>
<reference evidence="4 5" key="1">
    <citation type="journal article" date="2012" name="Eukaryot. Cell">
        <title>Genome sequence of the fungus Glarea lozoyensis: the first genome sequence of a species from the Helotiaceae family.</title>
        <authorList>
            <person name="Youssar L."/>
            <person name="Gruening B.A."/>
            <person name="Erxleben A."/>
            <person name="Guenther S."/>
            <person name="Huettel W."/>
        </authorList>
    </citation>
    <scope>NUCLEOTIDE SEQUENCE [LARGE SCALE GENOMIC DNA]</scope>
    <source>
        <strain evidence="5">ATCC 74030 / MF5533</strain>
    </source>
</reference>
<dbReference type="PANTHER" id="PTHR43618">
    <property type="entry name" value="7-ALPHA-HYDROXYSTEROID DEHYDROGENASE"/>
    <property type="match status" value="1"/>
</dbReference>
<dbReference type="PANTHER" id="PTHR43618:SF13">
    <property type="entry name" value="CHAIN DEHYDROGENASE, PUTATIVE (AFU_ORTHOLOGUE AFUA_1G17650)-RELATED"/>
    <property type="match status" value="1"/>
</dbReference>
<keyword evidence="2" id="KW-0521">NADP</keyword>
<dbReference type="Proteomes" id="UP000005446">
    <property type="component" value="Unassembled WGS sequence"/>
</dbReference>
<proteinExistence type="inferred from homology"/>
<dbReference type="OrthoDB" id="37659at2759"/>
<dbReference type="InterPro" id="IPR036291">
    <property type="entry name" value="NAD(P)-bd_dom_sf"/>
</dbReference>
<comment type="caution">
    <text evidence="4">The sequence shown here is derived from an EMBL/GenBank/DDBJ whole genome shotgun (WGS) entry which is preliminary data.</text>
</comment>
<keyword evidence="3" id="KW-0560">Oxidoreductase</keyword>
<organism evidence="4 5">
    <name type="scientific">Glarea lozoyensis (strain ATCC 74030 / MF5533)</name>
    <dbReference type="NCBI Taxonomy" id="1104152"/>
    <lineage>
        <taxon>Eukaryota</taxon>
        <taxon>Fungi</taxon>
        <taxon>Dikarya</taxon>
        <taxon>Ascomycota</taxon>
        <taxon>Pezizomycotina</taxon>
        <taxon>Leotiomycetes</taxon>
        <taxon>Helotiales</taxon>
        <taxon>Helotiaceae</taxon>
        <taxon>Glarea</taxon>
    </lineage>
</organism>
<gene>
    <name evidence="4" type="ORF">M7I_5733</name>
</gene>
<evidence type="ECO:0000256" key="2">
    <source>
        <dbReference type="ARBA" id="ARBA00022857"/>
    </source>
</evidence>
<dbReference type="SUPFAM" id="SSF51735">
    <property type="entry name" value="NAD(P)-binding Rossmann-fold domains"/>
    <property type="match status" value="1"/>
</dbReference>
<dbReference type="HOGENOM" id="CLU_1938380_0_0_1"/>
<sequence>MPLLGRDAVALITASSAGLGAATAKWTRMRNFQNLDENVEESDWDTCFNFNVKSHLFLFHAAKPHLEKSEGSFLSTASLAGITPGGSSLEWGKNFPQSKIDNNIANSVLKRLASVEERILSSKQAAHSLD</sequence>
<evidence type="ECO:0000256" key="3">
    <source>
        <dbReference type="ARBA" id="ARBA00023002"/>
    </source>
</evidence>
<dbReference type="GO" id="GO:0016491">
    <property type="term" value="F:oxidoreductase activity"/>
    <property type="evidence" value="ECO:0007669"/>
    <property type="project" value="UniProtKB-KW"/>
</dbReference>
<dbReference type="InParanoid" id="H0ESP1"/>
<name>H0ESP1_GLAL7</name>
<dbReference type="AlphaFoldDB" id="H0ESP1"/>
<dbReference type="EMBL" id="AGUE01000150">
    <property type="protein sequence ID" value="EHK98433.1"/>
    <property type="molecule type" value="Genomic_DNA"/>
</dbReference>
<comment type="similarity">
    <text evidence="1">Belongs to the short-chain dehydrogenases/reductases (SDR) family.</text>
</comment>